<dbReference type="Proteomes" id="UP001151760">
    <property type="component" value="Unassembled WGS sequence"/>
</dbReference>
<dbReference type="EMBL" id="BQNB010016686">
    <property type="protein sequence ID" value="GJT54597.1"/>
    <property type="molecule type" value="Genomic_DNA"/>
</dbReference>
<keyword evidence="2" id="KW-1133">Transmembrane helix</keyword>
<sequence>MEQLPTIIEQSPEDGQQSLARSGPNLPCLDLLHKDIALRIVNDHKELASDGEVLRIMATKPDAFVENSSNILWKTINWVFAFICPKKGHPKKDTEAMELLRIIWEDIVRNPKNRRPVDEIKKDDGLLLDTMFIAAEMGNTTFIVELIRQYPHLIRNVNHNNQTIFHVAVEHRHEGMYNLLYERSSYEDLIKQDVNGNNVLHLVAKSAKRKRLQDVSGVAFQMQRDLLWFREVESMIPPYYRKRKNKDGLTPHELFTKEHKDLVAKGEDWMKGTASQFMVVAELLATIVFAAAFTVPGSYNQTNGIPIFKSEATFMVFVVADAISLFSSAASIMMFLSILMSRYAERDFLQSLPRKLMLGLATLFLSITTMTIAFSVIEMSTKNLASPFYEASITADWKAAKKILHKKPDLIRNDATSPTLSFSSSSLYMASSFGHYDVVKYLFEKSNGLRDDDGWDAKNRAWLFQKCVEGDMFDIALRIVNDHKELASDGEYSVYMATKPDEFVEFFNYLGQNHQLGINEALELLRIIWEDIVRNPKNRRPVDEIKKDDGLLLDTMFIAAEMGNTTFIVELIRQYPHLIRNVNHNNQTIFHVAVEHRHEGMYNLLYERSSYEDLIKQDVNGNNVLHLVAKSAKRKRLQDVSGVAFQMQRDLLWFRVATPFSLSHQQLQFLCSYLSLCPVTLNVISCTHYRES</sequence>
<gene>
    <name evidence="4" type="ORF">Tco_0989651</name>
</gene>
<reference evidence="4" key="2">
    <citation type="submission" date="2022-01" db="EMBL/GenBank/DDBJ databases">
        <authorList>
            <person name="Yamashiro T."/>
            <person name="Shiraishi A."/>
            <person name="Satake H."/>
            <person name="Nakayama K."/>
        </authorList>
    </citation>
    <scope>NUCLEOTIDE SEQUENCE</scope>
</reference>
<evidence type="ECO:0000313" key="4">
    <source>
        <dbReference type="EMBL" id="GJT54597.1"/>
    </source>
</evidence>
<feature type="region of interest" description="Disordered" evidence="1">
    <location>
        <begin position="1"/>
        <end position="20"/>
    </location>
</feature>
<evidence type="ECO:0000256" key="1">
    <source>
        <dbReference type="SAM" id="MobiDB-lite"/>
    </source>
</evidence>
<keyword evidence="2" id="KW-0472">Membrane</keyword>
<comment type="caution">
    <text evidence="4">The sequence shown here is derived from an EMBL/GenBank/DDBJ whole genome shotgun (WGS) entry which is preliminary data.</text>
</comment>
<accession>A0ABQ5EVS2</accession>
<feature type="transmembrane region" description="Helical" evidence="2">
    <location>
        <begin position="277"/>
        <end position="295"/>
    </location>
</feature>
<reference evidence="4" key="1">
    <citation type="journal article" date="2022" name="Int. J. Mol. Sci.">
        <title>Draft Genome of Tanacetum Coccineum: Genomic Comparison of Closely Related Tanacetum-Family Plants.</title>
        <authorList>
            <person name="Yamashiro T."/>
            <person name="Shiraishi A."/>
            <person name="Nakayama K."/>
            <person name="Satake H."/>
        </authorList>
    </citation>
    <scope>NUCLEOTIDE SEQUENCE</scope>
</reference>
<organism evidence="4 5">
    <name type="scientific">Tanacetum coccineum</name>
    <dbReference type="NCBI Taxonomy" id="301880"/>
    <lineage>
        <taxon>Eukaryota</taxon>
        <taxon>Viridiplantae</taxon>
        <taxon>Streptophyta</taxon>
        <taxon>Embryophyta</taxon>
        <taxon>Tracheophyta</taxon>
        <taxon>Spermatophyta</taxon>
        <taxon>Magnoliopsida</taxon>
        <taxon>eudicotyledons</taxon>
        <taxon>Gunneridae</taxon>
        <taxon>Pentapetalae</taxon>
        <taxon>asterids</taxon>
        <taxon>campanulids</taxon>
        <taxon>Asterales</taxon>
        <taxon>Asteraceae</taxon>
        <taxon>Asteroideae</taxon>
        <taxon>Anthemideae</taxon>
        <taxon>Anthemidinae</taxon>
        <taxon>Tanacetum</taxon>
    </lineage>
</organism>
<dbReference type="InterPro" id="IPR002110">
    <property type="entry name" value="Ankyrin_rpt"/>
</dbReference>
<dbReference type="SUPFAM" id="SSF48403">
    <property type="entry name" value="Ankyrin repeat"/>
    <property type="match status" value="1"/>
</dbReference>
<evidence type="ECO:0000256" key="2">
    <source>
        <dbReference type="SAM" id="Phobius"/>
    </source>
</evidence>
<name>A0ABQ5EVS2_9ASTR</name>
<evidence type="ECO:0000259" key="3">
    <source>
        <dbReference type="Pfam" id="PF13962"/>
    </source>
</evidence>
<feature type="transmembrane region" description="Helical" evidence="2">
    <location>
        <begin position="356"/>
        <end position="377"/>
    </location>
</feature>
<proteinExistence type="predicted"/>
<dbReference type="InterPro" id="IPR036770">
    <property type="entry name" value="Ankyrin_rpt-contain_sf"/>
</dbReference>
<keyword evidence="5" id="KW-1185">Reference proteome</keyword>
<feature type="domain" description="PGG" evidence="3">
    <location>
        <begin position="268"/>
        <end position="376"/>
    </location>
</feature>
<dbReference type="SMART" id="SM00248">
    <property type="entry name" value="ANK"/>
    <property type="match status" value="4"/>
</dbReference>
<dbReference type="InterPro" id="IPR026961">
    <property type="entry name" value="PGG_dom"/>
</dbReference>
<dbReference type="Pfam" id="PF13962">
    <property type="entry name" value="PGG"/>
    <property type="match status" value="1"/>
</dbReference>
<evidence type="ECO:0000313" key="5">
    <source>
        <dbReference type="Proteomes" id="UP001151760"/>
    </source>
</evidence>
<dbReference type="Gene3D" id="1.25.40.20">
    <property type="entry name" value="Ankyrin repeat-containing domain"/>
    <property type="match status" value="2"/>
</dbReference>
<protein>
    <submittedName>
        <fullName evidence="4">Ankyrin repeat-containing domain, PGG domain protein</fullName>
    </submittedName>
</protein>
<dbReference type="PANTHER" id="PTHR24177">
    <property type="entry name" value="CASKIN"/>
    <property type="match status" value="1"/>
</dbReference>
<keyword evidence="2" id="KW-0812">Transmembrane</keyword>
<dbReference type="PANTHER" id="PTHR24177:SF472">
    <property type="entry name" value="PGG DOMAIN-CONTAINING PROTEIN"/>
    <property type="match status" value="1"/>
</dbReference>
<feature type="transmembrane region" description="Helical" evidence="2">
    <location>
        <begin position="315"/>
        <end position="336"/>
    </location>
</feature>